<reference evidence="2" key="1">
    <citation type="submission" date="2020-08" db="EMBL/GenBank/DDBJ databases">
        <title>Multicomponent nature underlies the extraordinary mechanical properties of spider dragline silk.</title>
        <authorList>
            <person name="Kono N."/>
            <person name="Nakamura H."/>
            <person name="Mori M."/>
            <person name="Yoshida Y."/>
            <person name="Ohtoshi R."/>
            <person name="Malay A.D."/>
            <person name="Moran D.A.P."/>
            <person name="Tomita M."/>
            <person name="Numata K."/>
            <person name="Arakawa K."/>
        </authorList>
    </citation>
    <scope>NUCLEOTIDE SEQUENCE</scope>
</reference>
<keyword evidence="1" id="KW-1133">Transmembrane helix</keyword>
<proteinExistence type="predicted"/>
<evidence type="ECO:0000313" key="2">
    <source>
        <dbReference type="EMBL" id="GFY39499.1"/>
    </source>
</evidence>
<sequence>MSFIGSSKEWFNWKVNSAYIVSQTLYMLSWYCMRVQRRKILPLLQSIELITKPFKKFKINAWMAAVFFHYFILYPIVLGVLSYKEYRDSYLDFLMYGLNFGSELFKSVYFVVKLMTLLSFVHFCNAATIMLFLMICQKVTTSLEEFESFLNNISLEEIVNVCLADKYIRIINALKEVQGIFSKASFCLCLGYIASSFATLSFLLLSTKTVSKPIVLSMFLCFHPILFHSFLYFTLLVVYQSR</sequence>
<organism evidence="2 3">
    <name type="scientific">Trichonephila inaurata madagascariensis</name>
    <dbReference type="NCBI Taxonomy" id="2747483"/>
    <lineage>
        <taxon>Eukaryota</taxon>
        <taxon>Metazoa</taxon>
        <taxon>Ecdysozoa</taxon>
        <taxon>Arthropoda</taxon>
        <taxon>Chelicerata</taxon>
        <taxon>Arachnida</taxon>
        <taxon>Araneae</taxon>
        <taxon>Araneomorphae</taxon>
        <taxon>Entelegynae</taxon>
        <taxon>Araneoidea</taxon>
        <taxon>Nephilidae</taxon>
        <taxon>Trichonephila</taxon>
        <taxon>Trichonephila inaurata</taxon>
    </lineage>
</organism>
<evidence type="ECO:0000256" key="1">
    <source>
        <dbReference type="SAM" id="Phobius"/>
    </source>
</evidence>
<keyword evidence="1" id="KW-0472">Membrane</keyword>
<feature type="transmembrane region" description="Helical" evidence="1">
    <location>
        <begin position="108"/>
        <end position="133"/>
    </location>
</feature>
<dbReference type="AlphaFoldDB" id="A0A8X7BRG6"/>
<protein>
    <submittedName>
        <fullName evidence="2">Uncharacterized protein</fullName>
    </submittedName>
</protein>
<name>A0A8X7BRG6_9ARAC</name>
<evidence type="ECO:0000313" key="3">
    <source>
        <dbReference type="Proteomes" id="UP000886998"/>
    </source>
</evidence>
<feature type="transmembrane region" description="Helical" evidence="1">
    <location>
        <begin position="184"/>
        <end position="205"/>
    </location>
</feature>
<feature type="transmembrane region" description="Helical" evidence="1">
    <location>
        <begin position="61"/>
        <end position="83"/>
    </location>
</feature>
<feature type="transmembrane region" description="Helical" evidence="1">
    <location>
        <begin position="217"/>
        <end position="239"/>
    </location>
</feature>
<dbReference type="OrthoDB" id="10376757at2759"/>
<dbReference type="EMBL" id="BMAV01001404">
    <property type="protein sequence ID" value="GFY39499.1"/>
    <property type="molecule type" value="Genomic_DNA"/>
</dbReference>
<keyword evidence="3" id="KW-1185">Reference proteome</keyword>
<feature type="transmembrane region" description="Helical" evidence="1">
    <location>
        <begin position="16"/>
        <end position="33"/>
    </location>
</feature>
<comment type="caution">
    <text evidence="2">The sequence shown here is derived from an EMBL/GenBank/DDBJ whole genome shotgun (WGS) entry which is preliminary data.</text>
</comment>
<dbReference type="Proteomes" id="UP000886998">
    <property type="component" value="Unassembled WGS sequence"/>
</dbReference>
<accession>A0A8X7BRG6</accession>
<gene>
    <name evidence="2" type="ORF">TNIN_224771</name>
</gene>
<keyword evidence="1" id="KW-0812">Transmembrane</keyword>